<dbReference type="Pfam" id="PF01336">
    <property type="entry name" value="tRNA_anti-codon"/>
    <property type="match status" value="1"/>
</dbReference>
<organism evidence="10 11">
    <name type="scientific">Alicyclobacillus tolerans</name>
    <dbReference type="NCBI Taxonomy" id="90970"/>
    <lineage>
        <taxon>Bacteria</taxon>
        <taxon>Bacillati</taxon>
        <taxon>Bacillota</taxon>
        <taxon>Bacilli</taxon>
        <taxon>Bacillales</taxon>
        <taxon>Alicyclobacillaceae</taxon>
        <taxon>Alicyclobacillus</taxon>
    </lineage>
</organism>
<accession>A0A1M6K1N1</accession>
<comment type="similarity">
    <text evidence="1 8">Belongs to the class-II aminoacyl-tRNA synthetase family. Type 1 subfamily.</text>
</comment>
<dbReference type="GO" id="GO:0016740">
    <property type="term" value="F:transferase activity"/>
    <property type="evidence" value="ECO:0007669"/>
    <property type="project" value="UniProtKB-ARBA"/>
</dbReference>
<dbReference type="Pfam" id="PF00152">
    <property type="entry name" value="tRNA-synt_2"/>
    <property type="match status" value="1"/>
</dbReference>
<feature type="domain" description="Aminoacyl-transfer RNA synthetases class-II family profile" evidence="9">
    <location>
        <begin position="155"/>
        <end position="581"/>
    </location>
</feature>
<dbReference type="Pfam" id="PF02938">
    <property type="entry name" value="GAD"/>
    <property type="match status" value="1"/>
</dbReference>
<dbReference type="GO" id="GO:0006422">
    <property type="term" value="P:aspartyl-tRNA aminoacylation"/>
    <property type="evidence" value="ECO:0007669"/>
    <property type="project" value="UniProtKB-UniRule"/>
</dbReference>
<dbReference type="OrthoDB" id="9802326at2"/>
<keyword evidence="2 8" id="KW-0963">Cytoplasm</keyword>
<dbReference type="RefSeq" id="WP_072872628.1">
    <property type="nucleotide sequence ID" value="NZ_FRAF01000001.1"/>
</dbReference>
<keyword evidence="5 8" id="KW-0067">ATP-binding</keyword>
<dbReference type="InterPro" id="IPR006195">
    <property type="entry name" value="aa-tRNA-synth_II"/>
</dbReference>
<dbReference type="STRING" id="1830138.SAMN05443507_101123"/>
<dbReference type="InterPro" id="IPR029351">
    <property type="entry name" value="GAD_dom"/>
</dbReference>
<dbReference type="InterPro" id="IPR012340">
    <property type="entry name" value="NA-bd_OB-fold"/>
</dbReference>
<dbReference type="InterPro" id="IPR004115">
    <property type="entry name" value="GAD-like_sf"/>
</dbReference>
<dbReference type="SUPFAM" id="SSF50249">
    <property type="entry name" value="Nucleic acid-binding proteins"/>
    <property type="match status" value="1"/>
</dbReference>
<dbReference type="GO" id="GO:0005737">
    <property type="term" value="C:cytoplasm"/>
    <property type="evidence" value="ECO:0007669"/>
    <property type="project" value="UniProtKB-SubCell"/>
</dbReference>
<dbReference type="EMBL" id="FRAF01000001">
    <property type="protein sequence ID" value="SHJ52838.1"/>
    <property type="molecule type" value="Genomic_DNA"/>
</dbReference>
<dbReference type="NCBIfam" id="NF001750">
    <property type="entry name" value="PRK00476.1"/>
    <property type="match status" value="1"/>
</dbReference>
<comment type="function">
    <text evidence="8">Catalyzes the attachment of L-aspartate to tRNA(Asp) in a two-step reaction: L-aspartate is first activated by ATP to form Asp-AMP and then transferred to the acceptor end of tRNA(Asp).</text>
</comment>
<proteinExistence type="inferred from homology"/>
<evidence type="ECO:0000256" key="5">
    <source>
        <dbReference type="ARBA" id="ARBA00022840"/>
    </source>
</evidence>
<keyword evidence="4 8" id="KW-0547">Nucleotide-binding</keyword>
<evidence type="ECO:0000313" key="10">
    <source>
        <dbReference type="EMBL" id="SHJ52838.1"/>
    </source>
</evidence>
<dbReference type="GO" id="GO:0004815">
    <property type="term" value="F:aspartate-tRNA ligase activity"/>
    <property type="evidence" value="ECO:0007669"/>
    <property type="project" value="UniProtKB-UniRule"/>
</dbReference>
<keyword evidence="6 8" id="KW-0648">Protein biosynthesis</keyword>
<feature type="binding site" evidence="8">
    <location>
        <position position="461"/>
    </location>
    <ligand>
        <name>L-aspartate</name>
        <dbReference type="ChEBI" id="CHEBI:29991"/>
    </ligand>
</feature>
<dbReference type="SUPFAM" id="SSF55261">
    <property type="entry name" value="GAD domain-like"/>
    <property type="match status" value="1"/>
</dbReference>
<dbReference type="GO" id="GO:0140096">
    <property type="term" value="F:catalytic activity, acting on a protein"/>
    <property type="evidence" value="ECO:0007669"/>
    <property type="project" value="UniProtKB-ARBA"/>
</dbReference>
<dbReference type="EC" id="6.1.1.12" evidence="8"/>
<dbReference type="CDD" id="cd00777">
    <property type="entry name" value="AspRS_core"/>
    <property type="match status" value="1"/>
</dbReference>
<dbReference type="Gene3D" id="3.30.1360.30">
    <property type="entry name" value="GAD-like domain"/>
    <property type="match status" value="1"/>
</dbReference>
<dbReference type="Gene3D" id="2.40.50.140">
    <property type="entry name" value="Nucleic acid-binding proteins"/>
    <property type="match status" value="1"/>
</dbReference>
<dbReference type="InterPro" id="IPR004524">
    <property type="entry name" value="Asp-tRNA-ligase_1"/>
</dbReference>
<keyword evidence="3 8" id="KW-0436">Ligase</keyword>
<feature type="binding site" evidence="8">
    <location>
        <begin position="547"/>
        <end position="550"/>
    </location>
    <ligand>
        <name>ATP</name>
        <dbReference type="ChEBI" id="CHEBI:30616"/>
    </ligand>
</feature>
<dbReference type="InterPro" id="IPR047089">
    <property type="entry name" value="Asp-tRNA-ligase_1_N"/>
</dbReference>
<dbReference type="CDD" id="cd04317">
    <property type="entry name" value="EcAspRS_like_N"/>
    <property type="match status" value="1"/>
</dbReference>
<dbReference type="InterPro" id="IPR004365">
    <property type="entry name" value="NA-bd_OB_tRNA"/>
</dbReference>
<evidence type="ECO:0000256" key="4">
    <source>
        <dbReference type="ARBA" id="ARBA00022741"/>
    </source>
</evidence>
<evidence type="ECO:0000313" key="11">
    <source>
        <dbReference type="Proteomes" id="UP000184016"/>
    </source>
</evidence>
<dbReference type="PANTHER" id="PTHR22594">
    <property type="entry name" value="ASPARTYL/LYSYL-TRNA SYNTHETASE"/>
    <property type="match status" value="1"/>
</dbReference>
<evidence type="ECO:0000256" key="3">
    <source>
        <dbReference type="ARBA" id="ARBA00022598"/>
    </source>
</evidence>
<dbReference type="AlphaFoldDB" id="A0A1M6K1N1"/>
<gene>
    <name evidence="8" type="primary">aspS</name>
    <name evidence="10" type="ORF">SAMN05443507_101123</name>
</gene>
<evidence type="ECO:0000256" key="8">
    <source>
        <dbReference type="HAMAP-Rule" id="MF_00044"/>
    </source>
</evidence>
<feature type="binding site" evidence="8">
    <location>
        <begin position="234"/>
        <end position="236"/>
    </location>
    <ligand>
        <name>ATP</name>
        <dbReference type="ChEBI" id="CHEBI:30616"/>
    </ligand>
</feature>
<sequence length="601" mass="68622">MISSSPVERTDFPQRTHFIEDLLETVGQTVKVAGWVSRRRDLGSVIFIDLRDRTGTLQLVFNRDLGTPEEMMQLADTLRNEFVIAVTGCLVERDKQTINPKIATGHIELVVKEVQLVNRAKNPPFYIQEGIEVDEQVRLKYRYLDLRRPEMQRTLRLRHQVFSAFREFLNQHDFLEIETPMLTRSTPEGARDYIVPSRLQHGEFYALPQSPQIFKQLLMVAGYERYYQIARCFRDEDLRADRQPEFTQLDIETSFLPTDDLLKMMEEMFAYVFAKVLGVNLTLPMKRLTYADAMRLYGSDKPDLRFSMAMVDVETFARESSLEPFHKALENGGIVTALVVPGCAAYSRKQLDELTQFVKDYGLSGLATVAWQSEGIKSSIQKFVTPEQLTRLMDTVQAKQGDLVLIAAGKEKTVRQAMGALRLKLGRDLSLIDEGAYCFLWVVDFPLFSYDEELGRYVAEHHPFTMPKREDLHLLENHPEHVRAQAYDLVLNGYELSSGSMRIYQRDLQERMFRALGFSEDEARKQFGFLLDAFEYGTPPHGGIAFGLDRLVMLMAGGKSLRDCIAFPKTASATDLMMDAPSPATPEQLATLGISLRTTVK</sequence>
<comment type="catalytic activity">
    <reaction evidence="8">
        <text>tRNA(Asp) + L-aspartate + ATP = L-aspartyl-tRNA(Asp) + AMP + diphosphate</text>
        <dbReference type="Rhea" id="RHEA:19649"/>
        <dbReference type="Rhea" id="RHEA-COMP:9660"/>
        <dbReference type="Rhea" id="RHEA-COMP:9678"/>
        <dbReference type="ChEBI" id="CHEBI:29991"/>
        <dbReference type="ChEBI" id="CHEBI:30616"/>
        <dbReference type="ChEBI" id="CHEBI:33019"/>
        <dbReference type="ChEBI" id="CHEBI:78442"/>
        <dbReference type="ChEBI" id="CHEBI:78516"/>
        <dbReference type="ChEBI" id="CHEBI:456215"/>
        <dbReference type="EC" id="6.1.1.12"/>
    </reaction>
</comment>
<reference evidence="11" key="1">
    <citation type="submission" date="2016-11" db="EMBL/GenBank/DDBJ databases">
        <authorList>
            <person name="Varghese N."/>
            <person name="Submissions S."/>
        </authorList>
    </citation>
    <scope>NUCLEOTIDE SEQUENCE [LARGE SCALE GENOMIC DNA]</scope>
    <source>
        <strain evidence="11">USBA-503</strain>
    </source>
</reference>
<comment type="subcellular location">
    <subcellularLocation>
        <location evidence="8">Cytoplasm</location>
    </subcellularLocation>
</comment>
<feature type="binding site" evidence="8">
    <location>
        <position position="234"/>
    </location>
    <ligand>
        <name>L-aspartate</name>
        <dbReference type="ChEBI" id="CHEBI:29991"/>
    </ligand>
</feature>
<dbReference type="NCBIfam" id="TIGR00459">
    <property type="entry name" value="aspS_bact"/>
    <property type="match status" value="1"/>
</dbReference>
<keyword evidence="11" id="KW-1185">Reference proteome</keyword>
<dbReference type="Gene3D" id="3.30.930.10">
    <property type="entry name" value="Bira Bifunctional Protein, Domain 2"/>
    <property type="match status" value="1"/>
</dbReference>
<dbReference type="Proteomes" id="UP000184016">
    <property type="component" value="Unassembled WGS sequence"/>
</dbReference>
<feature type="binding site" evidence="8">
    <location>
        <position position="502"/>
    </location>
    <ligand>
        <name>L-aspartate</name>
        <dbReference type="ChEBI" id="CHEBI:29991"/>
    </ligand>
</feature>
<comment type="caution">
    <text evidence="8">Lacks conserved residue(s) required for the propagation of feature annotation.</text>
</comment>
<dbReference type="HAMAP" id="MF_00044">
    <property type="entry name" value="Asp_tRNA_synth_type1"/>
    <property type="match status" value="1"/>
</dbReference>
<name>A0A1M6K1N1_9BACL</name>
<feature type="binding site" evidence="8">
    <location>
        <position position="243"/>
    </location>
    <ligand>
        <name>ATP</name>
        <dbReference type="ChEBI" id="CHEBI:30616"/>
    </ligand>
</feature>
<evidence type="ECO:0000256" key="6">
    <source>
        <dbReference type="ARBA" id="ARBA00022917"/>
    </source>
</evidence>
<dbReference type="PRINTS" id="PR01042">
    <property type="entry name" value="TRNASYNTHASP"/>
</dbReference>
<protein>
    <recommendedName>
        <fullName evidence="8">Aspartate--tRNA ligase</fullName>
        <ecNumber evidence="8">6.1.1.12</ecNumber>
    </recommendedName>
    <alternativeName>
        <fullName evidence="8">Aspartyl-tRNA synthetase</fullName>
        <shortName evidence="8">AspRS</shortName>
    </alternativeName>
</protein>
<dbReference type="SUPFAM" id="SSF55681">
    <property type="entry name" value="Class II aaRS and biotin synthetases"/>
    <property type="match status" value="1"/>
</dbReference>
<evidence type="ECO:0000256" key="2">
    <source>
        <dbReference type="ARBA" id="ARBA00022490"/>
    </source>
</evidence>
<keyword evidence="7 8" id="KW-0030">Aminoacyl-tRNA synthetase</keyword>
<comment type="subunit">
    <text evidence="8">Homodimer.</text>
</comment>
<dbReference type="InterPro" id="IPR004364">
    <property type="entry name" value="Aa-tRNA-synt_II"/>
</dbReference>
<dbReference type="GO" id="GO:0003676">
    <property type="term" value="F:nucleic acid binding"/>
    <property type="evidence" value="ECO:0007669"/>
    <property type="project" value="InterPro"/>
</dbReference>
<dbReference type="InterPro" id="IPR002312">
    <property type="entry name" value="Asp/Asn-tRNA-synth_IIb"/>
</dbReference>
<dbReference type="InterPro" id="IPR047090">
    <property type="entry name" value="AspRS_core"/>
</dbReference>
<evidence type="ECO:0000256" key="7">
    <source>
        <dbReference type="ARBA" id="ARBA00023146"/>
    </source>
</evidence>
<evidence type="ECO:0000256" key="1">
    <source>
        <dbReference type="ARBA" id="ARBA00006303"/>
    </source>
</evidence>
<feature type="binding site" evidence="8">
    <location>
        <position position="495"/>
    </location>
    <ligand>
        <name>ATP</name>
        <dbReference type="ChEBI" id="CHEBI:30616"/>
    </ligand>
</feature>
<dbReference type="PANTHER" id="PTHR22594:SF5">
    <property type="entry name" value="ASPARTATE--TRNA LIGASE, MITOCHONDRIAL"/>
    <property type="match status" value="1"/>
</dbReference>
<feature type="region of interest" description="Aspartate" evidence="8">
    <location>
        <begin position="212"/>
        <end position="215"/>
    </location>
</feature>
<evidence type="ECO:0000259" key="9">
    <source>
        <dbReference type="PROSITE" id="PS50862"/>
    </source>
</evidence>
<dbReference type="GO" id="GO:0005524">
    <property type="term" value="F:ATP binding"/>
    <property type="evidence" value="ECO:0007669"/>
    <property type="project" value="UniProtKB-UniRule"/>
</dbReference>
<feature type="binding site" evidence="8">
    <location>
        <position position="188"/>
    </location>
    <ligand>
        <name>L-aspartate</name>
        <dbReference type="ChEBI" id="CHEBI:29991"/>
    </ligand>
</feature>
<dbReference type="InterPro" id="IPR045864">
    <property type="entry name" value="aa-tRNA-synth_II/BPL/LPL"/>
</dbReference>
<dbReference type="PROSITE" id="PS50862">
    <property type="entry name" value="AA_TRNA_LIGASE_II"/>
    <property type="match status" value="1"/>
</dbReference>